<keyword evidence="2" id="KW-1185">Reference proteome</keyword>
<evidence type="ECO:0000313" key="1">
    <source>
        <dbReference type="EMBL" id="PUU78761.1"/>
    </source>
</evidence>
<proteinExistence type="predicted"/>
<organism evidence="1 2">
    <name type="scientific">Tuber borchii</name>
    <name type="common">White truffle</name>
    <dbReference type="NCBI Taxonomy" id="42251"/>
    <lineage>
        <taxon>Eukaryota</taxon>
        <taxon>Fungi</taxon>
        <taxon>Dikarya</taxon>
        <taxon>Ascomycota</taxon>
        <taxon>Pezizomycotina</taxon>
        <taxon>Pezizomycetes</taxon>
        <taxon>Pezizales</taxon>
        <taxon>Tuberaceae</taxon>
        <taxon>Tuber</taxon>
    </lineage>
</organism>
<dbReference type="OrthoDB" id="439808at2759"/>
<reference evidence="1 2" key="1">
    <citation type="submission" date="2017-04" db="EMBL/GenBank/DDBJ databases">
        <title>Draft genome sequence of Tuber borchii Vittad., a whitish edible truffle.</title>
        <authorList>
            <consortium name="DOE Joint Genome Institute"/>
            <person name="Murat C."/>
            <person name="Kuo A."/>
            <person name="Barry K.W."/>
            <person name="Clum A."/>
            <person name="Dockter R.B."/>
            <person name="Fauchery L."/>
            <person name="Iotti M."/>
            <person name="Kohler A."/>
            <person name="Labutti K."/>
            <person name="Lindquist E.A."/>
            <person name="Lipzen A."/>
            <person name="Ohm R.A."/>
            <person name="Wang M."/>
            <person name="Grigoriev I.V."/>
            <person name="Zambonelli A."/>
            <person name="Martin F.M."/>
        </authorList>
    </citation>
    <scope>NUCLEOTIDE SEQUENCE [LARGE SCALE GENOMIC DNA]</scope>
    <source>
        <strain evidence="1 2">Tbo3840</strain>
    </source>
</reference>
<protein>
    <submittedName>
        <fullName evidence="1">Uncharacterized protein</fullName>
    </submittedName>
</protein>
<dbReference type="Proteomes" id="UP000244722">
    <property type="component" value="Unassembled WGS sequence"/>
</dbReference>
<comment type="caution">
    <text evidence="1">The sequence shown here is derived from an EMBL/GenBank/DDBJ whole genome shotgun (WGS) entry which is preliminary data.</text>
</comment>
<evidence type="ECO:0000313" key="2">
    <source>
        <dbReference type="Proteomes" id="UP000244722"/>
    </source>
</evidence>
<gene>
    <name evidence="1" type="ORF">B9Z19DRAFT_1064785</name>
</gene>
<dbReference type="EMBL" id="NESQ01000107">
    <property type="protein sequence ID" value="PUU78761.1"/>
    <property type="molecule type" value="Genomic_DNA"/>
</dbReference>
<dbReference type="AlphaFoldDB" id="A0A2T6ZTF2"/>
<sequence>MCSSMIVPITNGTPQNFCCLKDETSPSYEESTPSPVAVRYAQEAETTIRSASKDVLLGHNHTRCARHAEPADSANLFVKNFDEDIISDPNELKRLFELYRPVASAHLSMIPGTNRSI</sequence>
<accession>A0A2T6ZTF2</accession>
<name>A0A2T6ZTF2_TUBBO</name>